<dbReference type="SMART" id="SM00130">
    <property type="entry name" value="KR"/>
    <property type="match status" value="1"/>
</dbReference>
<dbReference type="Gene3D" id="2.40.20.10">
    <property type="entry name" value="Plasminogen Kringle 4"/>
    <property type="match status" value="1"/>
</dbReference>
<feature type="domain" description="Kringle" evidence="5">
    <location>
        <begin position="29"/>
        <end position="105"/>
    </location>
</feature>
<feature type="chain" id="PRO_5043131361" evidence="4">
    <location>
        <begin position="24"/>
        <end position="139"/>
    </location>
</feature>
<sequence length="139" mass="15702">MLSLERSLGVLILQLLRLFLVSAEGNTIECYTQNGPPYNGTLNHTAAGEPCLPWSEFTHLHLRSSWNASVLQEQSNYCRNPDDDPRGPWCMVTRSKYGTCGVPHCGKSYKELNNQFTKLSVESVPFTTTVCRLLIYNFI</sequence>
<reference evidence="8" key="1">
    <citation type="submission" date="2017-02" db="UniProtKB">
        <authorList>
            <consortium name="WormBaseParasite"/>
        </authorList>
    </citation>
    <scope>IDENTIFICATION</scope>
</reference>
<dbReference type="PROSITE" id="PS50070">
    <property type="entry name" value="KRINGLE_2"/>
    <property type="match status" value="1"/>
</dbReference>
<evidence type="ECO:0000313" key="8">
    <source>
        <dbReference type="WBParaSite" id="HDID_0000497801-mRNA-1"/>
    </source>
</evidence>
<proteinExistence type="predicted"/>
<keyword evidence="4" id="KW-0732">Signal</keyword>
<organism evidence="8">
    <name type="scientific">Hymenolepis diminuta</name>
    <name type="common">Rat tapeworm</name>
    <dbReference type="NCBI Taxonomy" id="6216"/>
    <lineage>
        <taxon>Eukaryota</taxon>
        <taxon>Metazoa</taxon>
        <taxon>Spiralia</taxon>
        <taxon>Lophotrochozoa</taxon>
        <taxon>Platyhelminthes</taxon>
        <taxon>Cestoda</taxon>
        <taxon>Eucestoda</taxon>
        <taxon>Cyclophyllidea</taxon>
        <taxon>Hymenolepididae</taxon>
        <taxon>Hymenolepis</taxon>
    </lineage>
</organism>
<dbReference type="SUPFAM" id="SSF57440">
    <property type="entry name" value="Kringle-like"/>
    <property type="match status" value="1"/>
</dbReference>
<feature type="signal peptide" evidence="4">
    <location>
        <begin position="1"/>
        <end position="23"/>
    </location>
</feature>
<dbReference type="InterPro" id="IPR018056">
    <property type="entry name" value="Kringle_CS"/>
</dbReference>
<dbReference type="PRINTS" id="PR00018">
    <property type="entry name" value="KRINGLE"/>
</dbReference>
<accession>A0A0R3SJ63</accession>
<evidence type="ECO:0000256" key="1">
    <source>
        <dbReference type="ARBA" id="ARBA00022572"/>
    </source>
</evidence>
<dbReference type="STRING" id="6216.A0A0R3SJ63"/>
<dbReference type="AlphaFoldDB" id="A0A0R3SJ63"/>
<dbReference type="PANTHER" id="PTHR24261">
    <property type="entry name" value="PLASMINOGEN-RELATED"/>
    <property type="match status" value="1"/>
</dbReference>
<evidence type="ECO:0000313" key="7">
    <source>
        <dbReference type="Proteomes" id="UP000274504"/>
    </source>
</evidence>
<evidence type="ECO:0000259" key="5">
    <source>
        <dbReference type="PROSITE" id="PS50070"/>
    </source>
</evidence>
<keyword evidence="2 3" id="KW-1015">Disulfide bond</keyword>
<feature type="disulfide bond" evidence="3">
    <location>
        <begin position="51"/>
        <end position="90"/>
    </location>
</feature>
<dbReference type="CDD" id="cd00108">
    <property type="entry name" value="KR"/>
    <property type="match status" value="1"/>
</dbReference>
<evidence type="ECO:0000256" key="3">
    <source>
        <dbReference type="PROSITE-ProRule" id="PRU00121"/>
    </source>
</evidence>
<dbReference type="EMBL" id="UYSG01002195">
    <property type="protein sequence ID" value="VDL57294.1"/>
    <property type="molecule type" value="Genomic_DNA"/>
</dbReference>
<evidence type="ECO:0000313" key="6">
    <source>
        <dbReference type="EMBL" id="VDL57294.1"/>
    </source>
</evidence>
<keyword evidence="1 3" id="KW-0420">Kringle</keyword>
<name>A0A0R3SJ63_HYMDI</name>
<dbReference type="InterPro" id="IPR013806">
    <property type="entry name" value="Kringle-like"/>
</dbReference>
<evidence type="ECO:0000256" key="2">
    <source>
        <dbReference type="ARBA" id="ARBA00023157"/>
    </source>
</evidence>
<dbReference type="PROSITE" id="PS00021">
    <property type="entry name" value="KRINGLE_1"/>
    <property type="match status" value="1"/>
</dbReference>
<gene>
    <name evidence="6" type="ORF">HDID_LOCUS4976</name>
</gene>
<evidence type="ECO:0000256" key="4">
    <source>
        <dbReference type="SAM" id="SignalP"/>
    </source>
</evidence>
<reference evidence="6 7" key="2">
    <citation type="submission" date="2018-11" db="EMBL/GenBank/DDBJ databases">
        <authorList>
            <consortium name="Pathogen Informatics"/>
        </authorList>
    </citation>
    <scope>NUCLEOTIDE SEQUENCE [LARGE SCALE GENOMIC DNA]</scope>
</reference>
<dbReference type="InterPro" id="IPR000001">
    <property type="entry name" value="Kringle"/>
</dbReference>
<dbReference type="InterPro" id="IPR050759">
    <property type="entry name" value="Serine_protease_kringle"/>
</dbReference>
<dbReference type="WBParaSite" id="HDID_0000497801-mRNA-1">
    <property type="protein sequence ID" value="HDID_0000497801-mRNA-1"/>
    <property type="gene ID" value="HDID_0000497801"/>
</dbReference>
<dbReference type="PANTHER" id="PTHR24261:SF7">
    <property type="entry name" value="KRINGLE DOMAIN-CONTAINING PROTEIN"/>
    <property type="match status" value="1"/>
</dbReference>
<dbReference type="Proteomes" id="UP000274504">
    <property type="component" value="Unassembled WGS sequence"/>
</dbReference>
<comment type="caution">
    <text evidence="3">Lacks conserved residue(s) required for the propagation of feature annotation.</text>
</comment>
<dbReference type="InterPro" id="IPR038178">
    <property type="entry name" value="Kringle_sf"/>
</dbReference>
<protein>
    <submittedName>
        <fullName evidence="8">Kringle domain-containing protein</fullName>
    </submittedName>
</protein>
<dbReference type="OrthoDB" id="5917794at2759"/>
<dbReference type="Pfam" id="PF00051">
    <property type="entry name" value="Kringle"/>
    <property type="match status" value="1"/>
</dbReference>